<evidence type="ECO:0000256" key="1">
    <source>
        <dbReference type="ARBA" id="ARBA00022723"/>
    </source>
</evidence>
<feature type="compositionally biased region" description="Basic residues" evidence="9">
    <location>
        <begin position="1295"/>
        <end position="1308"/>
    </location>
</feature>
<evidence type="ECO:0000256" key="5">
    <source>
        <dbReference type="ARBA" id="ARBA00022963"/>
    </source>
</evidence>
<feature type="domain" description="RING-type" evidence="10">
    <location>
        <begin position="716"/>
        <end position="762"/>
    </location>
</feature>
<dbReference type="GeneID" id="54287958"/>
<name>A0A6A5XH36_9PLEO</name>
<keyword evidence="4" id="KW-0862">Zinc</keyword>
<keyword evidence="1" id="KW-0479">Metal-binding</keyword>
<dbReference type="SUPFAM" id="SSF52151">
    <property type="entry name" value="FabD/lysophospholipase-like"/>
    <property type="match status" value="1"/>
</dbReference>
<evidence type="ECO:0000256" key="3">
    <source>
        <dbReference type="ARBA" id="ARBA00022801"/>
    </source>
</evidence>
<feature type="short sequence motif" description="DGA/G" evidence="8">
    <location>
        <begin position="972"/>
        <end position="974"/>
    </location>
</feature>
<keyword evidence="5 8" id="KW-0442">Lipid degradation</keyword>
<dbReference type="GO" id="GO:0047499">
    <property type="term" value="F:calcium-independent phospholipase A2 activity"/>
    <property type="evidence" value="ECO:0007669"/>
    <property type="project" value="TreeGrafter"/>
</dbReference>
<feature type="short sequence motif" description="GXGXXG" evidence="8">
    <location>
        <begin position="788"/>
        <end position="793"/>
    </location>
</feature>
<dbReference type="GO" id="GO:0016042">
    <property type="term" value="P:lipid catabolic process"/>
    <property type="evidence" value="ECO:0007669"/>
    <property type="project" value="UniProtKB-UniRule"/>
</dbReference>
<feature type="compositionally biased region" description="Polar residues" evidence="9">
    <location>
        <begin position="1281"/>
        <end position="1290"/>
    </location>
</feature>
<feature type="domain" description="PNPLA" evidence="12">
    <location>
        <begin position="784"/>
        <end position="985"/>
    </location>
</feature>
<dbReference type="PANTHER" id="PTHR24185:SF1">
    <property type="entry name" value="CALCIUM-INDEPENDENT PHOSPHOLIPASE A2-GAMMA"/>
    <property type="match status" value="1"/>
</dbReference>
<keyword evidence="14" id="KW-1185">Reference proteome</keyword>
<dbReference type="GO" id="GO:0016020">
    <property type="term" value="C:membrane"/>
    <property type="evidence" value="ECO:0007669"/>
    <property type="project" value="TreeGrafter"/>
</dbReference>
<dbReference type="InterPro" id="IPR016035">
    <property type="entry name" value="Acyl_Trfase/lysoPLipase"/>
</dbReference>
<feature type="domain" description="GATA-type" evidence="11">
    <location>
        <begin position="78"/>
        <end position="113"/>
    </location>
</feature>
<dbReference type="Pfam" id="PF01734">
    <property type="entry name" value="Patatin"/>
    <property type="match status" value="1"/>
</dbReference>
<dbReference type="Gene3D" id="3.40.1090.10">
    <property type="entry name" value="Cytosolic phospholipase A2 catalytic domain"/>
    <property type="match status" value="1"/>
</dbReference>
<dbReference type="GO" id="GO:0008270">
    <property type="term" value="F:zinc ion binding"/>
    <property type="evidence" value="ECO:0007669"/>
    <property type="project" value="UniProtKB-KW"/>
</dbReference>
<dbReference type="PROSITE" id="PS51635">
    <property type="entry name" value="PNPLA"/>
    <property type="match status" value="1"/>
</dbReference>
<gene>
    <name evidence="13" type="ORF">BU24DRAFT_442957</name>
</gene>
<keyword evidence="3 8" id="KW-0378">Hydrolase</keyword>
<dbReference type="InterPro" id="IPR000679">
    <property type="entry name" value="Znf_GATA"/>
</dbReference>
<evidence type="ECO:0000256" key="9">
    <source>
        <dbReference type="SAM" id="MobiDB-lite"/>
    </source>
</evidence>
<feature type="compositionally biased region" description="Polar residues" evidence="9">
    <location>
        <begin position="17"/>
        <end position="35"/>
    </location>
</feature>
<feature type="active site" description="Nucleophile" evidence="8">
    <location>
        <position position="824"/>
    </location>
</feature>
<feature type="region of interest" description="Disordered" evidence="9">
    <location>
        <begin position="1"/>
        <end position="76"/>
    </location>
</feature>
<dbReference type="PROSITE" id="PS50114">
    <property type="entry name" value="GATA_ZN_FINGER_2"/>
    <property type="match status" value="1"/>
</dbReference>
<evidence type="ECO:0008006" key="15">
    <source>
        <dbReference type="Google" id="ProtNLM"/>
    </source>
</evidence>
<dbReference type="GO" id="GO:0006355">
    <property type="term" value="P:regulation of DNA-templated transcription"/>
    <property type="evidence" value="ECO:0007669"/>
    <property type="project" value="InterPro"/>
</dbReference>
<evidence type="ECO:0000259" key="11">
    <source>
        <dbReference type="PROSITE" id="PS50114"/>
    </source>
</evidence>
<feature type="region of interest" description="Disordered" evidence="9">
    <location>
        <begin position="291"/>
        <end position="311"/>
    </location>
</feature>
<dbReference type="GO" id="GO:0043565">
    <property type="term" value="F:sequence-specific DNA binding"/>
    <property type="evidence" value="ECO:0007669"/>
    <property type="project" value="InterPro"/>
</dbReference>
<feature type="short sequence motif" description="GXSXG" evidence="8">
    <location>
        <begin position="822"/>
        <end position="826"/>
    </location>
</feature>
<feature type="compositionally biased region" description="Basic and acidic residues" evidence="9">
    <location>
        <begin position="1350"/>
        <end position="1363"/>
    </location>
</feature>
<dbReference type="GO" id="GO:0019369">
    <property type="term" value="P:arachidonate metabolic process"/>
    <property type="evidence" value="ECO:0007669"/>
    <property type="project" value="TreeGrafter"/>
</dbReference>
<dbReference type="InterPro" id="IPR017907">
    <property type="entry name" value="Znf_RING_CS"/>
</dbReference>
<sequence>MSNPYRRTSDLPFIGKSPSTRPPSYSTEIPISRSSVPDRYRHGNPPRNAVTNPAPTTGRPSQSQVREAAPPEEGKKVCEDCGNNTQPIWNCSYCGMDFCNDCWDRQAQHRPGRKGPDGLPHEKANPSIVRRYKEILTPPQDHNEQQTLHVEDEDTTWFGLSRDQQNRPMLKDYGRYSTIMADSNTGEFKHRYPQLVSFIGQTGAGKSTLIKMLIDQQERRDGTRNWTFPSPVAGALSNGSVPTSGDVHLYSDPSTYAGEHPMLYADCEGLEGGENTPMAAKYRERAGNDLRGKAGYHHMPKDNVKRRKKSNPLYSTQRDITWANSESTSKRQYAVTELYPRLLYTFSDAIVFVLRNPKTFESTVLSMLINWASTSLEKSVNQPALPHAIIALNATDTKVDPQEWNSEHATHSLMSTISGAIHRDSKFRQLAEEWRARGKKIKTMKHLLECFYSSITVVRVPGEGRYMMIDDQISKLREIINKTCAESFNAKRKSRMLSNSETLNVYLQCAYDHFASDLHKPFDFMDVSFKINPIPLDFGGNILKLAVALKSRYVDNPRRIFEELSYMVSSCILLDCVRQGFRGTPEQILEKQYLEYCDNALDDFCAVYWPCTFQNRHGGRCVNVRERHTKGHQNQRGTIIGSGAYVSGFTFDNFAESWSHHLRKYTTGFQSELAGKMVTSPVTDELATVTDLHLANVNRFFHDAGGAIRYTSHSSCFCCLRNLAEHPLACGHVLCTTCIKDYGEQSNDLQGLYTFPACPLHQHDQFRSPSEIYFKPPLAGVRILSLDGGGMRGIVILEVLRHIQAELGDGIPIQDFFDLIVGTSTGGILALGLGVKNWRVEDCMNMFTRLIDKAFTRKIFGGVTLGKTKYRTQPLDDALKECFGNEALFGGELHTPRSGRKVAVTSATETGEQAVIFTNYNRVDDEEIHYRLKRPHHPEDDVMIREAARATSAAPTFFKPFRNERTKEGFLDGAVFHNNPVRIANYESKLLWPDAERCHPDILLSLGTGRHGIDEPETFLNVDRGDNRRMQMRRKLYEASPTVKKKRSMAALSGFAEIESWLTILTKRVESVLDAENTWKEFRQEITASSPIAASRYIRMNPRTSNRTPKMDDKAQLQTLQFEIQKKLGPTTSLGLKIKAIAHRLVASSFYFEKSGLPRMVGDGDIVIQGSIRCRFAVGSENIRNLGIYLRKHQKANFQPFFRIHEVALLESAQTVCITAEIIRDMIERSIFRMESIAIPMTTETAILSMNMYLVNEREASSGYSISGFPRSVTDEESLRRQPTPSSPNLERSKMATKRQSLRVRRHQAAQQQQRPASDSEILTLRNIPESERNHSSLGIYPETPDDVTDWERRRREASRRPPETMFPLPESNAGTLSAPLEGVYELDAGLSGSLHEQHEALVHQLNGQVGDNSAIPQITGSETENEIAMAMELSRREEVMANMRRQESGFDQDEVARAIALSLNDQ</sequence>
<organism evidence="13 14">
    <name type="scientific">Aaosphaeria arxii CBS 175.79</name>
    <dbReference type="NCBI Taxonomy" id="1450172"/>
    <lineage>
        <taxon>Eukaryota</taxon>
        <taxon>Fungi</taxon>
        <taxon>Dikarya</taxon>
        <taxon>Ascomycota</taxon>
        <taxon>Pezizomycotina</taxon>
        <taxon>Dothideomycetes</taxon>
        <taxon>Pleosporomycetidae</taxon>
        <taxon>Pleosporales</taxon>
        <taxon>Pleosporales incertae sedis</taxon>
        <taxon>Aaosphaeria</taxon>
    </lineage>
</organism>
<evidence type="ECO:0000256" key="8">
    <source>
        <dbReference type="PROSITE-ProRule" id="PRU01161"/>
    </source>
</evidence>
<dbReference type="CDD" id="cd19757">
    <property type="entry name" value="Bbox1"/>
    <property type="match status" value="1"/>
</dbReference>
<evidence type="ECO:0000256" key="4">
    <source>
        <dbReference type="ARBA" id="ARBA00022833"/>
    </source>
</evidence>
<feature type="compositionally biased region" description="Basic residues" evidence="9">
    <location>
        <begin position="294"/>
        <end position="310"/>
    </location>
</feature>
<protein>
    <recommendedName>
        <fullName evidence="15">FabD/lysophospholipase-like protein</fullName>
    </recommendedName>
</protein>
<evidence type="ECO:0000256" key="6">
    <source>
        <dbReference type="ARBA" id="ARBA00023098"/>
    </source>
</evidence>
<dbReference type="InterPro" id="IPR027417">
    <property type="entry name" value="P-loop_NTPase"/>
</dbReference>
<feature type="active site" description="Proton acceptor" evidence="8">
    <location>
        <position position="972"/>
    </location>
</feature>
<evidence type="ECO:0000256" key="2">
    <source>
        <dbReference type="ARBA" id="ARBA00022771"/>
    </source>
</evidence>
<evidence type="ECO:0000313" key="14">
    <source>
        <dbReference type="Proteomes" id="UP000799778"/>
    </source>
</evidence>
<dbReference type="PROSITE" id="PS50089">
    <property type="entry name" value="ZF_RING_2"/>
    <property type="match status" value="1"/>
</dbReference>
<dbReference type="CDD" id="cd07199">
    <property type="entry name" value="Pat17_PNPLA8_PNPLA9_like"/>
    <property type="match status" value="1"/>
</dbReference>
<accession>A0A6A5XH36</accession>
<dbReference type="GO" id="GO:0046486">
    <property type="term" value="P:glycerolipid metabolic process"/>
    <property type="evidence" value="ECO:0007669"/>
    <property type="project" value="UniProtKB-ARBA"/>
</dbReference>
<keyword evidence="2 7" id="KW-0863">Zinc-finger</keyword>
<dbReference type="RefSeq" id="XP_033380847.1">
    <property type="nucleotide sequence ID" value="XM_033530561.1"/>
</dbReference>
<evidence type="ECO:0000259" key="10">
    <source>
        <dbReference type="PROSITE" id="PS50089"/>
    </source>
</evidence>
<dbReference type="InterPro" id="IPR002641">
    <property type="entry name" value="PNPLA_dom"/>
</dbReference>
<proteinExistence type="predicted"/>
<dbReference type="EMBL" id="ML978072">
    <property type="protein sequence ID" value="KAF2012508.1"/>
    <property type="molecule type" value="Genomic_DNA"/>
</dbReference>
<dbReference type="PROSITE" id="PS00518">
    <property type="entry name" value="ZF_RING_1"/>
    <property type="match status" value="1"/>
</dbReference>
<dbReference type="OrthoDB" id="194358at2759"/>
<reference evidence="13" key="1">
    <citation type="journal article" date="2020" name="Stud. Mycol.">
        <title>101 Dothideomycetes genomes: a test case for predicting lifestyles and emergence of pathogens.</title>
        <authorList>
            <person name="Haridas S."/>
            <person name="Albert R."/>
            <person name="Binder M."/>
            <person name="Bloem J."/>
            <person name="Labutti K."/>
            <person name="Salamov A."/>
            <person name="Andreopoulos B."/>
            <person name="Baker S."/>
            <person name="Barry K."/>
            <person name="Bills G."/>
            <person name="Bluhm B."/>
            <person name="Cannon C."/>
            <person name="Castanera R."/>
            <person name="Culley D."/>
            <person name="Daum C."/>
            <person name="Ezra D."/>
            <person name="Gonzalez J."/>
            <person name="Henrissat B."/>
            <person name="Kuo A."/>
            <person name="Liang C."/>
            <person name="Lipzen A."/>
            <person name="Lutzoni F."/>
            <person name="Magnuson J."/>
            <person name="Mondo S."/>
            <person name="Nolan M."/>
            <person name="Ohm R."/>
            <person name="Pangilinan J."/>
            <person name="Park H.-J."/>
            <person name="Ramirez L."/>
            <person name="Alfaro M."/>
            <person name="Sun H."/>
            <person name="Tritt A."/>
            <person name="Yoshinaga Y."/>
            <person name="Zwiers L.-H."/>
            <person name="Turgeon B."/>
            <person name="Goodwin S."/>
            <person name="Spatafora J."/>
            <person name="Crous P."/>
            <person name="Grigoriev I."/>
        </authorList>
    </citation>
    <scope>NUCLEOTIDE SEQUENCE</scope>
    <source>
        <strain evidence="13">CBS 175.79</strain>
    </source>
</reference>
<dbReference type="SUPFAM" id="SSF52540">
    <property type="entry name" value="P-loop containing nucleoside triphosphate hydrolases"/>
    <property type="match status" value="1"/>
</dbReference>
<dbReference type="PANTHER" id="PTHR24185">
    <property type="entry name" value="CALCIUM-INDEPENDENT PHOSPHOLIPASE A2-GAMMA"/>
    <property type="match status" value="1"/>
</dbReference>
<dbReference type="Proteomes" id="UP000799778">
    <property type="component" value="Unassembled WGS sequence"/>
</dbReference>
<evidence type="ECO:0000256" key="7">
    <source>
        <dbReference type="PROSITE-ProRule" id="PRU00094"/>
    </source>
</evidence>
<dbReference type="InterPro" id="IPR001841">
    <property type="entry name" value="Znf_RING"/>
</dbReference>
<feature type="compositionally biased region" description="Polar residues" evidence="9">
    <location>
        <begin position="49"/>
        <end position="65"/>
    </location>
</feature>
<evidence type="ECO:0000313" key="13">
    <source>
        <dbReference type="EMBL" id="KAF2012508.1"/>
    </source>
</evidence>
<feature type="region of interest" description="Disordered" evidence="9">
    <location>
        <begin position="1265"/>
        <end position="1377"/>
    </location>
</feature>
<keyword evidence="6 8" id="KW-0443">Lipid metabolism</keyword>
<evidence type="ECO:0000259" key="12">
    <source>
        <dbReference type="PROSITE" id="PS51635"/>
    </source>
</evidence>